<dbReference type="Proteomes" id="UP000215694">
    <property type="component" value="Unassembled WGS sequence"/>
</dbReference>
<proteinExistence type="predicted"/>
<dbReference type="InterPro" id="IPR016621">
    <property type="entry name" value="UCP014543"/>
</dbReference>
<comment type="caution">
    <text evidence="1">The sequence shown here is derived from an EMBL/GenBank/DDBJ whole genome shotgun (WGS) entry which is preliminary data.</text>
</comment>
<evidence type="ECO:0000313" key="1">
    <source>
        <dbReference type="EMBL" id="RDY26622.1"/>
    </source>
</evidence>
<organism evidence="1 2">
    <name type="scientific">Romboutsia weinsteinii</name>
    <dbReference type="NCBI Taxonomy" id="2020949"/>
    <lineage>
        <taxon>Bacteria</taxon>
        <taxon>Bacillati</taxon>
        <taxon>Bacillota</taxon>
        <taxon>Clostridia</taxon>
        <taxon>Peptostreptococcales</taxon>
        <taxon>Peptostreptococcaceae</taxon>
        <taxon>Romboutsia</taxon>
    </lineage>
</organism>
<keyword evidence="2" id="KW-1185">Reference proteome</keyword>
<gene>
    <name evidence="1" type="ORF">CHL78_012815</name>
</gene>
<protein>
    <submittedName>
        <fullName evidence="1">DUF3783 domain-containing protein</fullName>
    </submittedName>
</protein>
<dbReference type="EMBL" id="NOJY02000023">
    <property type="protein sequence ID" value="RDY26622.1"/>
    <property type="molecule type" value="Genomic_DNA"/>
</dbReference>
<dbReference type="Pfam" id="PF12646">
    <property type="entry name" value="DUF3783"/>
    <property type="match status" value="1"/>
</dbReference>
<dbReference type="RefSeq" id="WP_094368984.1">
    <property type="nucleotide sequence ID" value="NZ_NOJY02000023.1"/>
</dbReference>
<dbReference type="AlphaFoldDB" id="A0A371J1D9"/>
<dbReference type="OrthoDB" id="1754647at2"/>
<evidence type="ECO:0000313" key="2">
    <source>
        <dbReference type="Proteomes" id="UP000215694"/>
    </source>
</evidence>
<accession>A0A371J1D9</accession>
<sequence>MSFEKINNVNVQDKHDRSCILIVNFDKKELLTIRNISSMLGMRDHIILNNINGDSVIRDILEDKLSGECNNGMKNKSIIFNNMPHNKINAFLDSLKKMKIMRPLTAMVTDTSIDWTLNNLIMNLEEERQAMKSGKTINHK</sequence>
<name>A0A371J1D9_9FIRM</name>
<reference evidence="1 2" key="1">
    <citation type="journal article" date="2017" name="Genome Announc.">
        <title>Draft Genome Sequence of Romboutsia weinsteinii sp. nov. Strain CCRI-19649(T) Isolated from Surface Water.</title>
        <authorList>
            <person name="Maheux A.F."/>
            <person name="Boudreau D.K."/>
            <person name="Berube E."/>
            <person name="Boissinot M."/>
            <person name="Cantin P."/>
            <person name="Raymond F."/>
            <person name="Corbeil J."/>
            <person name="Omar R.F."/>
            <person name="Bergeron M.G."/>
        </authorList>
    </citation>
    <scope>NUCLEOTIDE SEQUENCE [LARGE SCALE GENOMIC DNA]</scope>
    <source>
        <strain evidence="1 2">CCRI-19649</strain>
    </source>
</reference>